<evidence type="ECO:0000259" key="1">
    <source>
        <dbReference type="Pfam" id="PF01370"/>
    </source>
</evidence>
<dbReference type="Pfam" id="PF01370">
    <property type="entry name" value="Epimerase"/>
    <property type="match status" value="1"/>
</dbReference>
<name>A0A7M4DM07_9MICO</name>
<dbReference type="InterPro" id="IPR036291">
    <property type="entry name" value="NAD(P)-bd_dom_sf"/>
</dbReference>
<evidence type="ECO:0000313" key="2">
    <source>
        <dbReference type="EMBL" id="VZO38339.1"/>
    </source>
</evidence>
<reference evidence="2 3" key="1">
    <citation type="submission" date="2019-11" db="EMBL/GenBank/DDBJ databases">
        <authorList>
            <person name="Criscuolo A."/>
        </authorList>
    </citation>
    <scope>NUCLEOTIDE SEQUENCE [LARGE SCALE GENOMIC DNA]</scope>
    <source>
        <strain evidence="2">CIP111667</strain>
    </source>
</reference>
<proteinExistence type="predicted"/>
<gene>
    <name evidence="2" type="primary">galE_3</name>
    <name evidence="2" type="ORF">HALOF300_03175</name>
</gene>
<dbReference type="AlphaFoldDB" id="A0A7M4DM07"/>
<dbReference type="EC" id="5.1.3.2" evidence="2"/>
<comment type="caution">
    <text evidence="2">The sequence shown here is derived from an EMBL/GenBank/DDBJ whole genome shotgun (WGS) entry which is preliminary data.</text>
</comment>
<organism evidence="2 3">
    <name type="scientific">Occultella aeris</name>
    <dbReference type="NCBI Taxonomy" id="2761496"/>
    <lineage>
        <taxon>Bacteria</taxon>
        <taxon>Bacillati</taxon>
        <taxon>Actinomycetota</taxon>
        <taxon>Actinomycetes</taxon>
        <taxon>Micrococcales</taxon>
        <taxon>Ruaniaceae</taxon>
        <taxon>Occultella</taxon>
    </lineage>
</organism>
<dbReference type="EMBL" id="CACRYJ010000046">
    <property type="protein sequence ID" value="VZO38339.1"/>
    <property type="molecule type" value="Genomic_DNA"/>
</dbReference>
<dbReference type="RefSeq" id="WP_156741861.1">
    <property type="nucleotide sequence ID" value="NZ_CACRYJ010000046.1"/>
</dbReference>
<protein>
    <submittedName>
        <fullName evidence="2">UDP-glucose 4-epimerase</fullName>
        <ecNumber evidence="2">5.1.3.2</ecNumber>
    </submittedName>
</protein>
<evidence type="ECO:0000313" key="3">
    <source>
        <dbReference type="Proteomes" id="UP000419743"/>
    </source>
</evidence>
<sequence>MTSVLFIGGNGQISASCVDLAVSRGMAVTVLNRGTTHTRSLPDGVEVLHADAHDVAALGEALAGREFDAVAQFRSFKPEHAAADVEFFSGRTGQFVYISSASAYQTPPAVLPVTEQTPLENPYWQYSRDKAASEELLFDAYADRAFPVTVVRPSATYDRTRVPTSGGWTDAARMLRGAPVAVVGDGTTQWTLTHARDFAVGFVGLLGRADAVGEAFHITSDFAPTWNEIFTILSEILDVEANLLHVPATEMATVDADFGAGMLGDKANSFVLDNSKIRGFVPEFAPSTTVEQGFAESVAWHLEQGFGPVGDPKLEAMFDEIVARH</sequence>
<dbReference type="PANTHER" id="PTHR43245">
    <property type="entry name" value="BIFUNCTIONAL POLYMYXIN RESISTANCE PROTEIN ARNA"/>
    <property type="match status" value="1"/>
</dbReference>
<dbReference type="Proteomes" id="UP000419743">
    <property type="component" value="Unassembled WGS sequence"/>
</dbReference>
<keyword evidence="2" id="KW-0413">Isomerase</keyword>
<keyword evidence="3" id="KW-1185">Reference proteome</keyword>
<feature type="domain" description="NAD-dependent epimerase/dehydratase" evidence="1">
    <location>
        <begin position="5"/>
        <end position="216"/>
    </location>
</feature>
<dbReference type="Gene3D" id="3.40.50.720">
    <property type="entry name" value="NAD(P)-binding Rossmann-like Domain"/>
    <property type="match status" value="1"/>
</dbReference>
<dbReference type="GO" id="GO:0003978">
    <property type="term" value="F:UDP-glucose 4-epimerase activity"/>
    <property type="evidence" value="ECO:0007669"/>
    <property type="project" value="UniProtKB-EC"/>
</dbReference>
<dbReference type="SUPFAM" id="SSF51735">
    <property type="entry name" value="NAD(P)-binding Rossmann-fold domains"/>
    <property type="match status" value="1"/>
</dbReference>
<accession>A0A7M4DM07</accession>
<dbReference type="InterPro" id="IPR050177">
    <property type="entry name" value="Lipid_A_modif_metabolic_enz"/>
</dbReference>
<dbReference type="InterPro" id="IPR001509">
    <property type="entry name" value="Epimerase_deHydtase"/>
</dbReference>